<evidence type="ECO:0000313" key="2">
    <source>
        <dbReference type="EMBL" id="PPK52225.1"/>
    </source>
</evidence>
<dbReference type="EMBL" id="PTIT01000036">
    <property type="protein sequence ID" value="PPK50039.1"/>
    <property type="molecule type" value="Genomic_DNA"/>
</dbReference>
<sequence length="192" mass="22324">MSNLTHLLKYLLSPTYRQHARVEECHRRISQAIEDYVDALPQCHGWILLASRADKEDGFYCDVTIRTRDLLSWARQNADEHVVQNFQAEVVRKALPIWLSRASFDERTVSLLPPGAFREIAEDIDDWVTQGRARVFCSQCQAVSTEVGVTKDNYHGAGNAFSWWTDVWTCENGHVLRKKDQHMRLILRRNRL</sequence>
<name>A0A2S6G300_9GAMM</name>
<dbReference type="OrthoDB" id="6370793at2"/>
<dbReference type="EMBL" id="PTIU01000036">
    <property type="protein sequence ID" value="PPK52225.1"/>
    <property type="molecule type" value="Genomic_DNA"/>
</dbReference>
<reference evidence="2 3" key="2">
    <citation type="submission" date="2018-02" db="EMBL/GenBank/DDBJ databases">
        <title>Subsurface microbial communities from deep shales in Ohio and West Virginia, USA.</title>
        <authorList>
            <person name="Wrighton K."/>
        </authorList>
    </citation>
    <scope>NUCLEOTIDE SEQUENCE [LARGE SCALE GENOMIC DNA]</scope>
    <source>
        <strain evidence="2 3">UTICA-S1B9</strain>
    </source>
</reference>
<evidence type="ECO:0000313" key="4">
    <source>
        <dbReference type="Proteomes" id="UP000239648"/>
    </source>
</evidence>
<keyword evidence="4" id="KW-1185">Reference proteome</keyword>
<comment type="caution">
    <text evidence="2">The sequence shown here is derived from an EMBL/GenBank/DDBJ whole genome shotgun (WGS) entry which is preliminary data.</text>
</comment>
<gene>
    <name evidence="2" type="ORF">B0H24_10369</name>
    <name evidence="1" type="ORF">BY455_1369</name>
</gene>
<dbReference type="RefSeq" id="WP_104417377.1">
    <property type="nucleotide sequence ID" value="NZ_PTIT01000036.1"/>
</dbReference>
<dbReference type="Proteomes" id="UP000239648">
    <property type="component" value="Unassembled WGS sequence"/>
</dbReference>
<evidence type="ECO:0000313" key="1">
    <source>
        <dbReference type="EMBL" id="PPK50039.1"/>
    </source>
</evidence>
<protein>
    <submittedName>
        <fullName evidence="2">Uncharacterized protein</fullName>
    </submittedName>
</protein>
<dbReference type="AlphaFoldDB" id="A0A2S6G300"/>
<organism evidence="2 3">
    <name type="scientific">Marinobacter persicus</name>
    <dbReference type="NCBI Taxonomy" id="930118"/>
    <lineage>
        <taxon>Bacteria</taxon>
        <taxon>Pseudomonadati</taxon>
        <taxon>Pseudomonadota</taxon>
        <taxon>Gammaproteobacteria</taxon>
        <taxon>Pseudomonadales</taxon>
        <taxon>Marinobacteraceae</taxon>
        <taxon>Marinobacter</taxon>
    </lineage>
</organism>
<dbReference type="Proteomes" id="UP000239446">
    <property type="component" value="Unassembled WGS sequence"/>
</dbReference>
<reference evidence="1 4" key="1">
    <citation type="submission" date="2018-02" db="EMBL/GenBank/DDBJ databases">
        <title>Deep subsurface shale carbon reservoir microbial communities from Ohio and West Virginia, USA.</title>
        <authorList>
            <person name="Wrighton K."/>
        </authorList>
    </citation>
    <scope>NUCLEOTIDE SEQUENCE [LARGE SCALE GENOMIC DNA]</scope>
    <source>
        <strain evidence="1 4">UTICA-S1B6</strain>
    </source>
</reference>
<accession>A0A2S6G300</accession>
<evidence type="ECO:0000313" key="3">
    <source>
        <dbReference type="Proteomes" id="UP000239446"/>
    </source>
</evidence>
<proteinExistence type="predicted"/>